<evidence type="ECO:0000313" key="2">
    <source>
        <dbReference type="Proteomes" id="UP000030669"/>
    </source>
</evidence>
<dbReference type="SUPFAM" id="SSF64288">
    <property type="entry name" value="Chorismate lyase-like"/>
    <property type="match status" value="1"/>
</dbReference>
<dbReference type="Gene3D" id="3.40.1410.10">
    <property type="entry name" value="Chorismate lyase-like"/>
    <property type="match status" value="1"/>
</dbReference>
<dbReference type="RefSeq" id="XP_007871090.1">
    <property type="nucleotide sequence ID" value="XM_007872899.1"/>
</dbReference>
<sequence length="155" mass="17657">PEDTTGIERIMLAAQGDLQRLLSSFFARPISVERVYANTSPRLVPASPSDPITQHRQVQLKCASRIVCIATSSVVITSPECERLFLEEKFAIGQLFRQLRVTPKFTLLNVETRIVKGRRELERTYMLETNGISCKITEVFPDRDMFVLGRAWLDD</sequence>
<dbReference type="Proteomes" id="UP000030669">
    <property type="component" value="Unassembled WGS sequence"/>
</dbReference>
<dbReference type="InterPro" id="IPR028978">
    <property type="entry name" value="Chorismate_lyase_/UTRA_dom_sf"/>
</dbReference>
<dbReference type="STRING" id="670483.S7PRE5"/>
<organism evidence="1 2">
    <name type="scientific">Gloeophyllum trabeum (strain ATCC 11539 / FP-39264 / Madison 617)</name>
    <name type="common">Brown rot fungus</name>
    <dbReference type="NCBI Taxonomy" id="670483"/>
    <lineage>
        <taxon>Eukaryota</taxon>
        <taxon>Fungi</taxon>
        <taxon>Dikarya</taxon>
        <taxon>Basidiomycota</taxon>
        <taxon>Agaricomycotina</taxon>
        <taxon>Agaricomycetes</taxon>
        <taxon>Gloeophyllales</taxon>
        <taxon>Gloeophyllaceae</taxon>
        <taxon>Gloeophyllum</taxon>
    </lineage>
</organism>
<evidence type="ECO:0000313" key="1">
    <source>
        <dbReference type="EMBL" id="EPQ50431.1"/>
    </source>
</evidence>
<dbReference type="eggNOG" id="ENOG502SE2A">
    <property type="taxonomic scope" value="Eukaryota"/>
</dbReference>
<protein>
    <submittedName>
        <fullName evidence="1">Uncharacterized protein</fullName>
    </submittedName>
</protein>
<dbReference type="HOGENOM" id="CLU_093919_0_0_1"/>
<feature type="non-terminal residue" evidence="1">
    <location>
        <position position="155"/>
    </location>
</feature>
<keyword evidence="2" id="KW-1185">Reference proteome</keyword>
<gene>
    <name evidence="1" type="ORF">GLOTRDRAFT_22452</name>
</gene>
<dbReference type="GeneID" id="19305071"/>
<dbReference type="OMA" id="IEKHKYG"/>
<name>S7PRE5_GLOTA</name>
<accession>S7PRE5</accession>
<reference evidence="1 2" key="1">
    <citation type="journal article" date="2012" name="Science">
        <title>The Paleozoic origin of enzymatic lignin decomposition reconstructed from 31 fungal genomes.</title>
        <authorList>
            <person name="Floudas D."/>
            <person name="Binder M."/>
            <person name="Riley R."/>
            <person name="Barry K."/>
            <person name="Blanchette R.A."/>
            <person name="Henrissat B."/>
            <person name="Martinez A.T."/>
            <person name="Otillar R."/>
            <person name="Spatafora J.W."/>
            <person name="Yadav J.S."/>
            <person name="Aerts A."/>
            <person name="Benoit I."/>
            <person name="Boyd A."/>
            <person name="Carlson A."/>
            <person name="Copeland A."/>
            <person name="Coutinho P.M."/>
            <person name="de Vries R.P."/>
            <person name="Ferreira P."/>
            <person name="Findley K."/>
            <person name="Foster B."/>
            <person name="Gaskell J."/>
            <person name="Glotzer D."/>
            <person name="Gorecki P."/>
            <person name="Heitman J."/>
            <person name="Hesse C."/>
            <person name="Hori C."/>
            <person name="Igarashi K."/>
            <person name="Jurgens J.A."/>
            <person name="Kallen N."/>
            <person name="Kersten P."/>
            <person name="Kohler A."/>
            <person name="Kuees U."/>
            <person name="Kumar T.K.A."/>
            <person name="Kuo A."/>
            <person name="LaButti K."/>
            <person name="Larrondo L.F."/>
            <person name="Lindquist E."/>
            <person name="Ling A."/>
            <person name="Lombard V."/>
            <person name="Lucas S."/>
            <person name="Lundell T."/>
            <person name="Martin R."/>
            <person name="McLaughlin D.J."/>
            <person name="Morgenstern I."/>
            <person name="Morin E."/>
            <person name="Murat C."/>
            <person name="Nagy L.G."/>
            <person name="Nolan M."/>
            <person name="Ohm R.A."/>
            <person name="Patyshakuliyeva A."/>
            <person name="Rokas A."/>
            <person name="Ruiz-Duenas F.J."/>
            <person name="Sabat G."/>
            <person name="Salamov A."/>
            <person name="Samejima M."/>
            <person name="Schmutz J."/>
            <person name="Slot J.C."/>
            <person name="St John F."/>
            <person name="Stenlid J."/>
            <person name="Sun H."/>
            <person name="Sun S."/>
            <person name="Syed K."/>
            <person name="Tsang A."/>
            <person name="Wiebenga A."/>
            <person name="Young D."/>
            <person name="Pisabarro A."/>
            <person name="Eastwood D.C."/>
            <person name="Martin F."/>
            <person name="Cullen D."/>
            <person name="Grigoriev I.V."/>
            <person name="Hibbett D.S."/>
        </authorList>
    </citation>
    <scope>NUCLEOTIDE SEQUENCE [LARGE SCALE GENOMIC DNA]</scope>
    <source>
        <strain evidence="1 2">ATCC 11539</strain>
    </source>
</reference>
<dbReference type="AlphaFoldDB" id="S7PRE5"/>
<dbReference type="EMBL" id="KB469316">
    <property type="protein sequence ID" value="EPQ50431.1"/>
    <property type="molecule type" value="Genomic_DNA"/>
</dbReference>
<dbReference type="OrthoDB" id="5673at2759"/>
<feature type="non-terminal residue" evidence="1">
    <location>
        <position position="1"/>
    </location>
</feature>
<proteinExistence type="predicted"/>
<dbReference type="KEGG" id="gtr:GLOTRDRAFT_22452"/>